<organism evidence="2 3">
    <name type="scientific">Melipona quadrifasciata</name>
    <dbReference type="NCBI Taxonomy" id="166423"/>
    <lineage>
        <taxon>Eukaryota</taxon>
        <taxon>Metazoa</taxon>
        <taxon>Ecdysozoa</taxon>
        <taxon>Arthropoda</taxon>
        <taxon>Hexapoda</taxon>
        <taxon>Insecta</taxon>
        <taxon>Pterygota</taxon>
        <taxon>Neoptera</taxon>
        <taxon>Endopterygota</taxon>
        <taxon>Hymenoptera</taxon>
        <taxon>Apocrita</taxon>
        <taxon>Aculeata</taxon>
        <taxon>Apoidea</taxon>
        <taxon>Anthophila</taxon>
        <taxon>Apidae</taxon>
        <taxon>Melipona</taxon>
    </lineage>
</organism>
<proteinExistence type="predicted"/>
<accession>A0A0N0U3C5</accession>
<keyword evidence="2" id="KW-0223">Dioxygenase</keyword>
<dbReference type="InterPro" id="IPR032857">
    <property type="entry name" value="ALKBH4"/>
</dbReference>
<keyword evidence="3" id="KW-1185">Reference proteome</keyword>
<dbReference type="EMBL" id="KQ435916">
    <property type="protein sequence ID" value="KOX68751.1"/>
    <property type="molecule type" value="Genomic_DNA"/>
</dbReference>
<name>A0A0N0U3C5_9HYME</name>
<dbReference type="GO" id="GO:0032451">
    <property type="term" value="F:demethylase activity"/>
    <property type="evidence" value="ECO:0007669"/>
    <property type="project" value="TreeGrafter"/>
</dbReference>
<dbReference type="STRING" id="166423.A0A0N0U3C5"/>
<dbReference type="SUPFAM" id="SSF51197">
    <property type="entry name" value="Clavaminate synthase-like"/>
    <property type="match status" value="1"/>
</dbReference>
<reference evidence="2 3" key="1">
    <citation type="submission" date="2015-07" db="EMBL/GenBank/DDBJ databases">
        <title>The genome of Melipona quadrifasciata.</title>
        <authorList>
            <person name="Pan H."/>
            <person name="Kapheim K."/>
        </authorList>
    </citation>
    <scope>NUCLEOTIDE SEQUENCE [LARGE SCALE GENOMIC DNA]</scope>
    <source>
        <strain evidence="2">0111107301</strain>
        <tissue evidence="2">Whole body</tissue>
    </source>
</reference>
<dbReference type="InterPro" id="IPR037151">
    <property type="entry name" value="AlkB-like_sf"/>
</dbReference>
<dbReference type="GO" id="GO:0070988">
    <property type="term" value="P:demethylation"/>
    <property type="evidence" value="ECO:0007669"/>
    <property type="project" value="InterPro"/>
</dbReference>
<evidence type="ECO:0000256" key="1">
    <source>
        <dbReference type="ARBA" id="ARBA00001954"/>
    </source>
</evidence>
<dbReference type="Gene3D" id="2.60.120.590">
    <property type="entry name" value="Alpha-ketoglutarate-dependent dioxygenase AlkB-like"/>
    <property type="match status" value="1"/>
</dbReference>
<dbReference type="GO" id="GO:0051213">
    <property type="term" value="F:dioxygenase activity"/>
    <property type="evidence" value="ECO:0007669"/>
    <property type="project" value="UniProtKB-KW"/>
</dbReference>
<gene>
    <name evidence="2" type="ORF">WN51_07244</name>
</gene>
<comment type="cofactor">
    <cofactor evidence="1">
        <name>Fe(2+)</name>
        <dbReference type="ChEBI" id="CHEBI:29033"/>
    </cofactor>
</comment>
<dbReference type="OrthoDB" id="442860at2759"/>
<dbReference type="PANTHER" id="PTHR12463:SF0">
    <property type="entry name" value="ALPHA-KETOGLUTARATE-DEPENDENT DIOXYGENASE ALKB HOMOLOG 4"/>
    <property type="match status" value="1"/>
</dbReference>
<dbReference type="AlphaFoldDB" id="A0A0N0U3C5"/>
<evidence type="ECO:0000313" key="3">
    <source>
        <dbReference type="Proteomes" id="UP000053105"/>
    </source>
</evidence>
<keyword evidence="2" id="KW-0560">Oxidoreductase</keyword>
<dbReference type="PANTHER" id="PTHR12463">
    <property type="entry name" value="OXYGENASE-RELATED"/>
    <property type="match status" value="1"/>
</dbReference>
<sequence length="300" mass="34797">METVRPCGCKGIRSCLLCETEYKIVKVNLKTRFEKCSSYVYCPNCDKAWPSWNIHLYKNHPNHKGTSIEFPGVYIKLDFLSSCEIKSLRSALEEIPWEVSQSGRRKQNFGPKCNFKKKKLQLGTFSGFPKSTQFIQQKFSEVPILNNFQTVEQCTLEYDPLRGAAIDPHIDDCWIWGERIVTVNVIGNSVLTMSPYRGSYAKYNLESVTEYSTILKDFKFDTDNKNEKNEDVIVRLPMPEGSLMVLYGSARYKWEHCVLREDITSRRICLAYRELTPPYLYNSANNQIIEELLKRASVFQ</sequence>
<protein>
    <submittedName>
        <fullName evidence="2">Putative alpha-ketoglutarate-dependent dioxygenase ABH4</fullName>
    </submittedName>
</protein>
<dbReference type="Proteomes" id="UP000053105">
    <property type="component" value="Unassembled WGS sequence"/>
</dbReference>
<evidence type="ECO:0000313" key="2">
    <source>
        <dbReference type="EMBL" id="KOX68751.1"/>
    </source>
</evidence>